<reference evidence="2" key="1">
    <citation type="journal article" date="2023" name="Science">
        <title>Genome structures resolve the early diversification of teleost fishes.</title>
        <authorList>
            <person name="Parey E."/>
            <person name="Louis A."/>
            <person name="Montfort J."/>
            <person name="Bouchez O."/>
            <person name="Roques C."/>
            <person name="Iampietro C."/>
            <person name="Lluch J."/>
            <person name="Castinel A."/>
            <person name="Donnadieu C."/>
            <person name="Desvignes T."/>
            <person name="Floi Bucao C."/>
            <person name="Jouanno E."/>
            <person name="Wen M."/>
            <person name="Mejri S."/>
            <person name="Dirks R."/>
            <person name="Jansen H."/>
            <person name="Henkel C."/>
            <person name="Chen W.J."/>
            <person name="Zahm M."/>
            <person name="Cabau C."/>
            <person name="Klopp C."/>
            <person name="Thompson A.W."/>
            <person name="Robinson-Rechavi M."/>
            <person name="Braasch I."/>
            <person name="Lecointre G."/>
            <person name="Bobe J."/>
            <person name="Postlethwait J.H."/>
            <person name="Berthelot C."/>
            <person name="Roest Crollius H."/>
            <person name="Guiguen Y."/>
        </authorList>
    </citation>
    <scope>NUCLEOTIDE SEQUENCE</scope>
    <source>
        <strain evidence="2">WJC10195</strain>
    </source>
</reference>
<keyword evidence="3" id="KW-1185">Reference proteome</keyword>
<feature type="compositionally biased region" description="Polar residues" evidence="1">
    <location>
        <begin position="76"/>
        <end position="86"/>
    </location>
</feature>
<evidence type="ECO:0000256" key="1">
    <source>
        <dbReference type="SAM" id="MobiDB-lite"/>
    </source>
</evidence>
<proteinExistence type="predicted"/>
<organism evidence="2 3">
    <name type="scientific">Synaphobranchus kaupii</name>
    <name type="common">Kaup's arrowtooth eel</name>
    <dbReference type="NCBI Taxonomy" id="118154"/>
    <lineage>
        <taxon>Eukaryota</taxon>
        <taxon>Metazoa</taxon>
        <taxon>Chordata</taxon>
        <taxon>Craniata</taxon>
        <taxon>Vertebrata</taxon>
        <taxon>Euteleostomi</taxon>
        <taxon>Actinopterygii</taxon>
        <taxon>Neopterygii</taxon>
        <taxon>Teleostei</taxon>
        <taxon>Anguilliformes</taxon>
        <taxon>Synaphobranchidae</taxon>
        <taxon>Synaphobranchus</taxon>
    </lineage>
</organism>
<dbReference type="Proteomes" id="UP001152622">
    <property type="component" value="Chromosome 2"/>
</dbReference>
<gene>
    <name evidence="2" type="ORF">SKAU_G00073540</name>
</gene>
<accession>A0A9Q1G782</accession>
<name>A0A9Q1G782_SYNKA</name>
<evidence type="ECO:0000313" key="2">
    <source>
        <dbReference type="EMBL" id="KAJ8376774.1"/>
    </source>
</evidence>
<protein>
    <submittedName>
        <fullName evidence="2">Uncharacterized protein</fullName>
    </submittedName>
</protein>
<sequence length="86" mass="9589">MNKLRVPITQRTPRKINTWPEDLTPLCTTHSCWGSTLQPSYPPIPSLDPLRCGFRSRHVSWRDAGGHPPFSPGPLLSTTPRRAASS</sequence>
<dbReference type="EMBL" id="JAINUF010000002">
    <property type="protein sequence ID" value="KAJ8376774.1"/>
    <property type="molecule type" value="Genomic_DNA"/>
</dbReference>
<dbReference type="AlphaFoldDB" id="A0A9Q1G782"/>
<evidence type="ECO:0000313" key="3">
    <source>
        <dbReference type="Proteomes" id="UP001152622"/>
    </source>
</evidence>
<comment type="caution">
    <text evidence="2">The sequence shown here is derived from an EMBL/GenBank/DDBJ whole genome shotgun (WGS) entry which is preliminary data.</text>
</comment>
<feature type="region of interest" description="Disordered" evidence="1">
    <location>
        <begin position="63"/>
        <end position="86"/>
    </location>
</feature>